<sequence length="709" mass="81306">MTLGSADQLALLPYGDRFLRGAALARSGSYSSGSEPDFFIPFEPYDYRRPLSSVALRLQDPLLKCDRDLGWNIDWAVAFIVDRLEQNWADTCEKLKSIGIRAATLERDGLVQEIPYRIFNKLDEVLFAGHLKNAVFIDISSLGPDVSGATYTHRLGPNPDVKRITIILNVDALEYAKAKDIVAILIHHMIHAYFLVACGGQKEDEVDYGRLDHNVHFGKIMLTIKKLSAVHGRELSPLNYGYSSPNVRYIEDEYYSPRRREAVEREDREQWHCSHCHSNIQGPSESEVHKWYAKVCKPLFDQPKCVREPEVQTYNERRHELETRRRARLRPAAKSVEFMYKDRPVLVDGDKIEEFSSVMKAFDKAGSRFLKVHREVSEDTFVRFLEFLHTGSYRPDPRLFAAAAAGLGIERRGPPIIKPQSTTSDARVLIDVQFAKLGTLMGFNDCESYALDRMNAYGILNEDPVAILKEIYKGYEPDSDLKDWARKFLIRAPNISGPGYHTTSISLTTVELPNLIKLESEQGSYRARFLDAIDSSGALENDVNKARIELNAAGWYSGSALLPHDAPRLLTNRSMSYSSHPLPLGHRSPLLLGRASTPDPWHGVHDLTNQLSSLNTDRLHDLEREGFRDRERAEKLRDYERVKYSDIEHEKLRQLRREKERELEREKEKLRKLEREKEKVKETHAQLQATVAIESLFERRRHGFVGDYD</sequence>
<dbReference type="Proteomes" id="UP000676310">
    <property type="component" value="Unassembled WGS sequence"/>
</dbReference>
<dbReference type="GeneID" id="67021989"/>
<evidence type="ECO:0000313" key="3">
    <source>
        <dbReference type="Proteomes" id="UP000676310"/>
    </source>
</evidence>
<name>A0A8J2N3J4_9PLEO</name>
<accession>A0A8J2N3J4</accession>
<proteinExistence type="predicted"/>
<keyword evidence="3" id="KW-1185">Reference proteome</keyword>
<comment type="caution">
    <text evidence="2">The sequence shown here is derived from an EMBL/GenBank/DDBJ whole genome shotgun (WGS) entry which is preliminary data.</text>
</comment>
<evidence type="ECO:0000256" key="1">
    <source>
        <dbReference type="SAM" id="Coils"/>
    </source>
</evidence>
<reference evidence="2" key="1">
    <citation type="submission" date="2021-05" db="EMBL/GenBank/DDBJ databases">
        <authorList>
            <person name="Stam R."/>
        </authorList>
    </citation>
    <scope>NUCLEOTIDE SEQUENCE</scope>
    <source>
        <strain evidence="2">CS162</strain>
    </source>
</reference>
<feature type="coiled-coil region" evidence="1">
    <location>
        <begin position="649"/>
        <end position="690"/>
    </location>
</feature>
<dbReference type="GO" id="GO:0006950">
    <property type="term" value="P:response to stress"/>
    <property type="evidence" value="ECO:0007669"/>
    <property type="project" value="UniProtKB-ARBA"/>
</dbReference>
<protein>
    <recommendedName>
        <fullName evidence="4">SprT-like domain-containing protein</fullName>
    </recommendedName>
</protein>
<dbReference type="OrthoDB" id="5236983at2759"/>
<keyword evidence="1" id="KW-0175">Coiled coil</keyword>
<dbReference type="RefSeq" id="XP_043173304.1">
    <property type="nucleotide sequence ID" value="XM_043317369.1"/>
</dbReference>
<organism evidence="2 3">
    <name type="scientific">Alternaria atra</name>
    <dbReference type="NCBI Taxonomy" id="119953"/>
    <lineage>
        <taxon>Eukaryota</taxon>
        <taxon>Fungi</taxon>
        <taxon>Dikarya</taxon>
        <taxon>Ascomycota</taxon>
        <taxon>Pezizomycotina</taxon>
        <taxon>Dothideomycetes</taxon>
        <taxon>Pleosporomycetidae</taxon>
        <taxon>Pleosporales</taxon>
        <taxon>Pleosporineae</taxon>
        <taxon>Pleosporaceae</taxon>
        <taxon>Alternaria</taxon>
        <taxon>Alternaria sect. Ulocladioides</taxon>
    </lineage>
</organism>
<evidence type="ECO:0000313" key="2">
    <source>
        <dbReference type="EMBL" id="CAG5181384.1"/>
    </source>
</evidence>
<dbReference type="AlphaFoldDB" id="A0A8J2N3J4"/>
<evidence type="ECO:0008006" key="4">
    <source>
        <dbReference type="Google" id="ProtNLM"/>
    </source>
</evidence>
<dbReference type="EMBL" id="CAJRGZ010000025">
    <property type="protein sequence ID" value="CAG5181384.1"/>
    <property type="molecule type" value="Genomic_DNA"/>
</dbReference>
<gene>
    <name evidence="2" type="ORF">ALTATR162_LOCUS9735</name>
</gene>